<comment type="subcellular location">
    <subcellularLocation>
        <location evidence="2">Cell outer membrane</location>
    </subcellularLocation>
    <subcellularLocation>
        <location evidence="1">Cell surface</location>
    </subcellularLocation>
</comment>
<evidence type="ECO:0000256" key="9">
    <source>
        <dbReference type="ARBA" id="ARBA00023136"/>
    </source>
</evidence>
<organism evidence="14 15">
    <name type="scientific">Burkholderia ubonensis</name>
    <dbReference type="NCBI Taxonomy" id="101571"/>
    <lineage>
        <taxon>Bacteria</taxon>
        <taxon>Pseudomonadati</taxon>
        <taxon>Pseudomonadota</taxon>
        <taxon>Betaproteobacteria</taxon>
        <taxon>Burkholderiales</taxon>
        <taxon>Burkholderiaceae</taxon>
        <taxon>Burkholderia</taxon>
        <taxon>Burkholderia cepacia complex</taxon>
    </lineage>
</organism>
<dbReference type="InterPro" id="IPR011049">
    <property type="entry name" value="Serralysin-like_metalloprot_C"/>
</dbReference>
<evidence type="ECO:0000256" key="1">
    <source>
        <dbReference type="ARBA" id="ARBA00004241"/>
    </source>
</evidence>
<dbReference type="InterPro" id="IPR005594">
    <property type="entry name" value="YadA_C"/>
</dbReference>
<reference evidence="14 15" key="1">
    <citation type="submission" date="2015-11" db="EMBL/GenBank/DDBJ databases">
        <title>Expanding the genomic diversity of Burkholderia species for the development of highly accurate diagnostics.</title>
        <authorList>
            <person name="Sahl J."/>
            <person name="Keim P."/>
            <person name="Wagner D."/>
        </authorList>
    </citation>
    <scope>NUCLEOTIDE SEQUENCE [LARGE SCALE GENOMIC DNA]</scope>
    <source>
        <strain evidence="14 15">MSMB1585WGS</strain>
    </source>
</reference>
<dbReference type="AlphaFoldDB" id="A0ABD4DTL9"/>
<dbReference type="InterPro" id="IPR008640">
    <property type="entry name" value="Adhesin_Head_dom"/>
</dbReference>
<keyword evidence="9" id="KW-0472">Membrane</keyword>
<feature type="domain" description="Trimeric autotransporter adhesin YadA-like head" evidence="12">
    <location>
        <begin position="368"/>
        <end position="394"/>
    </location>
</feature>
<keyword evidence="4" id="KW-0813">Transport</keyword>
<evidence type="ECO:0008006" key="16">
    <source>
        <dbReference type="Google" id="ProtNLM"/>
    </source>
</evidence>
<feature type="domain" description="Trimeric autotransporter adhesin YadA-like stalk" evidence="13">
    <location>
        <begin position="233"/>
        <end position="276"/>
    </location>
</feature>
<feature type="domain" description="Trimeric autotransporter adhesin YadA-like head" evidence="12">
    <location>
        <begin position="45"/>
        <end position="70"/>
    </location>
</feature>
<feature type="domain" description="Trimeric autotransporter adhesin YadA-like stalk" evidence="13">
    <location>
        <begin position="109"/>
        <end position="151"/>
    </location>
</feature>
<dbReference type="EMBL" id="LPAD01000110">
    <property type="protein sequence ID" value="KVN74922.1"/>
    <property type="molecule type" value="Genomic_DNA"/>
</dbReference>
<keyword evidence="5" id="KW-1134">Transmembrane beta strand</keyword>
<evidence type="ECO:0000256" key="5">
    <source>
        <dbReference type="ARBA" id="ARBA00022452"/>
    </source>
</evidence>
<dbReference type="Pfam" id="PF05658">
    <property type="entry name" value="YadA_head"/>
    <property type="match status" value="5"/>
</dbReference>
<proteinExistence type="inferred from homology"/>
<evidence type="ECO:0000259" key="13">
    <source>
        <dbReference type="Pfam" id="PF05662"/>
    </source>
</evidence>
<evidence type="ECO:0000313" key="14">
    <source>
        <dbReference type="EMBL" id="KVN74922.1"/>
    </source>
</evidence>
<dbReference type="GO" id="GO:0015031">
    <property type="term" value="P:protein transport"/>
    <property type="evidence" value="ECO:0007669"/>
    <property type="project" value="UniProtKB-KW"/>
</dbReference>
<dbReference type="Pfam" id="PF03895">
    <property type="entry name" value="YadA_anchor"/>
    <property type="match status" value="1"/>
</dbReference>
<name>A0ABD4DTL9_9BURK</name>
<dbReference type="InterPro" id="IPR045584">
    <property type="entry name" value="Pilin-like"/>
</dbReference>
<feature type="domain" description="Trimeric autotransporter adhesin YadA-like stalk" evidence="13">
    <location>
        <begin position="412"/>
        <end position="453"/>
    </location>
</feature>
<evidence type="ECO:0000256" key="10">
    <source>
        <dbReference type="ARBA" id="ARBA00023237"/>
    </source>
</evidence>
<evidence type="ECO:0000313" key="15">
    <source>
        <dbReference type="Proteomes" id="UP000057910"/>
    </source>
</evidence>
<feature type="domain" description="Trimeric autotransporter adhesin YadA-like head" evidence="12">
    <location>
        <begin position="168"/>
        <end position="194"/>
    </location>
</feature>
<evidence type="ECO:0000256" key="2">
    <source>
        <dbReference type="ARBA" id="ARBA00004442"/>
    </source>
</evidence>
<dbReference type="Gene3D" id="2.150.10.10">
    <property type="entry name" value="Serralysin-like metalloprotease, C-terminal"/>
    <property type="match status" value="3"/>
</dbReference>
<protein>
    <recommendedName>
        <fullName evidence="16">Adhesin</fullName>
    </recommendedName>
</protein>
<evidence type="ECO:0000256" key="3">
    <source>
        <dbReference type="ARBA" id="ARBA00005848"/>
    </source>
</evidence>
<dbReference type="Proteomes" id="UP000057910">
    <property type="component" value="Unassembled WGS sequence"/>
</dbReference>
<evidence type="ECO:0000256" key="4">
    <source>
        <dbReference type="ARBA" id="ARBA00022448"/>
    </source>
</evidence>
<dbReference type="Gene3D" id="3.30.1300.30">
    <property type="entry name" value="GSPII I/J protein-like"/>
    <property type="match status" value="1"/>
</dbReference>
<keyword evidence="6" id="KW-0812">Transmembrane</keyword>
<evidence type="ECO:0000259" key="11">
    <source>
        <dbReference type="Pfam" id="PF03895"/>
    </source>
</evidence>
<evidence type="ECO:0000256" key="8">
    <source>
        <dbReference type="ARBA" id="ARBA00022927"/>
    </source>
</evidence>
<keyword evidence="8" id="KW-0653">Protein transport</keyword>
<dbReference type="SUPFAM" id="SSF101967">
    <property type="entry name" value="Adhesin YadA, collagen-binding domain"/>
    <property type="match status" value="3"/>
</dbReference>
<sequence>MNDNGTQQGNYNNDGATGINALAAGTNATAAGASSVAVGDGANSSAAGAVALGQNAVASNANSVALGSNSVTAAANPTASGTINGTTYTFAGATPTSVVSVGAPGSERQITNVAAGRVSATSTDAVNGSQLYATNQAVDNLGNTINNIENGGGIKYFHANSTLADSQALGANSVAIGPNAIASNAGDVALGAGSVTAAANPTASGTIGGVTYNYAGVTPTSVVSVGASGAERQITNVAAGRVSSTSTDAVNGSQLNTAIQAINSLSTSTQSNIASLSTSDSGNSALITSLSTSISRLSTTAIGNGAHYYSVNDGSAQQGNYDNSGATGSNAMALGPNAVASGANALALGRAANASADGGTVIGANALASGSNATAIGSNATATAPGSVALGTNSVASEANTVSVGAPGSERRITNVAPGVNPTDAVNVSQLGAVQQDVNNVARKAYAGIAAATALTMIPEVDAGKTLAVGIGGASYQGYSAVAFGFTARLSENLKLKGGVSGSSAGYTYGAGIGYQW</sequence>
<dbReference type="GO" id="GO:0009986">
    <property type="term" value="C:cell surface"/>
    <property type="evidence" value="ECO:0007669"/>
    <property type="project" value="UniProtKB-SubCell"/>
</dbReference>
<accession>A0ABD4DTL9</accession>
<feature type="domain" description="Trimeric autotransporter adhesin YadA-like C-terminal membrane anchor" evidence="11">
    <location>
        <begin position="459"/>
        <end position="517"/>
    </location>
</feature>
<keyword evidence="10" id="KW-0998">Cell outer membrane</keyword>
<comment type="similarity">
    <text evidence="3">Belongs to the autotransporter-2 (AT-2) (TC 1.B.40) family.</text>
</comment>
<evidence type="ECO:0000256" key="7">
    <source>
        <dbReference type="ARBA" id="ARBA00022729"/>
    </source>
</evidence>
<dbReference type="SUPFAM" id="SSF54523">
    <property type="entry name" value="Pili subunits"/>
    <property type="match status" value="1"/>
</dbReference>
<dbReference type="InterPro" id="IPR008635">
    <property type="entry name" value="Coiled_stalk_dom"/>
</dbReference>
<dbReference type="GO" id="GO:0009279">
    <property type="term" value="C:cell outer membrane"/>
    <property type="evidence" value="ECO:0007669"/>
    <property type="project" value="UniProtKB-SubCell"/>
</dbReference>
<evidence type="ECO:0000259" key="12">
    <source>
        <dbReference type="Pfam" id="PF05658"/>
    </source>
</evidence>
<feature type="domain" description="Trimeric autotransporter adhesin YadA-like head" evidence="12">
    <location>
        <begin position="16"/>
        <end position="42"/>
    </location>
</feature>
<comment type="caution">
    <text evidence="14">The sequence shown here is derived from an EMBL/GenBank/DDBJ whole genome shotgun (WGS) entry which is preliminary data.</text>
</comment>
<gene>
    <name evidence="14" type="ORF">WJ68_27785</name>
</gene>
<keyword evidence="7" id="KW-0732">Signal</keyword>
<evidence type="ECO:0000256" key="6">
    <source>
        <dbReference type="ARBA" id="ARBA00022692"/>
    </source>
</evidence>
<feature type="domain" description="Trimeric autotransporter adhesin YadA-like head" evidence="12">
    <location>
        <begin position="326"/>
        <end position="350"/>
    </location>
</feature>
<dbReference type="Pfam" id="PF05662">
    <property type="entry name" value="YadA_stalk"/>
    <property type="match status" value="3"/>
</dbReference>